<evidence type="ECO:0008006" key="3">
    <source>
        <dbReference type="Google" id="ProtNLM"/>
    </source>
</evidence>
<name>A0A5C0VIS6_9SPHI</name>
<protein>
    <recommendedName>
        <fullName evidence="3">Outer membrane protein beta-barrel domain-containing protein</fullName>
    </recommendedName>
</protein>
<dbReference type="RefSeq" id="WP_039447588.1">
    <property type="nucleotide sequence ID" value="NZ_CP043329.1"/>
</dbReference>
<accession>A0A5C0VIS6</accession>
<organism evidence="1 2">
    <name type="scientific">Pedobacter aquae</name>
    <dbReference type="NCBI Taxonomy" id="2605747"/>
    <lineage>
        <taxon>Bacteria</taxon>
        <taxon>Pseudomonadati</taxon>
        <taxon>Bacteroidota</taxon>
        <taxon>Sphingobacteriia</taxon>
        <taxon>Sphingobacteriales</taxon>
        <taxon>Sphingobacteriaceae</taxon>
        <taxon>Pedobacter</taxon>
    </lineage>
</organism>
<gene>
    <name evidence="1" type="ORF">FYC62_08380</name>
</gene>
<evidence type="ECO:0000313" key="2">
    <source>
        <dbReference type="Proteomes" id="UP000323653"/>
    </source>
</evidence>
<keyword evidence="2" id="KW-1185">Reference proteome</keyword>
<dbReference type="KEGG" id="pej:FYC62_08380"/>
<dbReference type="Proteomes" id="UP000323653">
    <property type="component" value="Chromosome"/>
</dbReference>
<evidence type="ECO:0000313" key="1">
    <source>
        <dbReference type="EMBL" id="QEK51673.1"/>
    </source>
</evidence>
<dbReference type="EMBL" id="CP043329">
    <property type="protein sequence ID" value="QEK51673.1"/>
    <property type="molecule type" value="Genomic_DNA"/>
</dbReference>
<dbReference type="AlphaFoldDB" id="A0A5C0VIS6"/>
<reference evidence="1 2" key="1">
    <citation type="submission" date="2019-08" db="EMBL/GenBank/DDBJ databases">
        <title>Pedobacter sp. nov., isolated from Han river, South Korea.</title>
        <authorList>
            <person name="Lee D.-H."/>
            <person name="Kim Y.-S."/>
            <person name="Hwang E.-M."/>
            <person name="Le Tran T.C."/>
            <person name="Cha C.-J."/>
        </authorList>
    </citation>
    <scope>NUCLEOTIDE SEQUENCE [LARGE SCALE GENOMIC DNA]</scope>
    <source>
        <strain evidence="1 2">CJ43</strain>
    </source>
</reference>
<sequence length="239" mass="26585">MIKIFSIVLVGVLLSSCSSLYLPNVPNTPMLRNKGEFNVDGHIGLKGNISANAAYAVSNHIGVIFSGAYVDQVKDKRDFTSDFMEIGAGYFTTFGEQKERVLEVYGGFGFGNSRRVYKDLTFDGPEITEIQDASLSKAFAQVNFSKNKKKDLKLFGSKFPLTYGTAIRVNYISMRDFTINNINAPLESNVFIEPLFFTRMKIGKNLNLQYTSGSNFGLIKNKNLKGGYTSLSFGIVYKM</sequence>
<proteinExistence type="predicted"/>
<dbReference type="PROSITE" id="PS51257">
    <property type="entry name" value="PROKAR_LIPOPROTEIN"/>
    <property type="match status" value="1"/>
</dbReference>